<gene>
    <name evidence="1" type="ORF">E2562_028140</name>
</gene>
<feature type="non-terminal residue" evidence="1">
    <location>
        <position position="178"/>
    </location>
</feature>
<protein>
    <submittedName>
        <fullName evidence="1">Uncharacterized protein</fullName>
    </submittedName>
</protein>
<keyword evidence="2" id="KW-1185">Reference proteome</keyword>
<dbReference type="AlphaFoldDB" id="A0A6G1DAC8"/>
<evidence type="ECO:0000313" key="2">
    <source>
        <dbReference type="Proteomes" id="UP000479710"/>
    </source>
</evidence>
<sequence length="178" mass="20358">VNYLDFLNFGFHQIPTGLPRIFVWKGDMVKKFLKRTALMALILVDVRYIMVASQEADSQEHENIDASEVDQADDCVNVVADETLTTLWTLMLRLIRLTTLSTAILMIIKETLWTLMLHRTTAPMLQTVMMSNTTKATTVILPPHLRCRQMSMINNRTMIATICIPKVQKRSLPLKLLV</sequence>
<comment type="caution">
    <text evidence="1">The sequence shown here is derived from an EMBL/GenBank/DDBJ whole genome shotgun (WGS) entry which is preliminary data.</text>
</comment>
<dbReference type="EMBL" id="SPHZ02000007">
    <property type="protein sequence ID" value="KAF0908703.1"/>
    <property type="molecule type" value="Genomic_DNA"/>
</dbReference>
<feature type="non-terminal residue" evidence="1">
    <location>
        <position position="1"/>
    </location>
</feature>
<organism evidence="1 2">
    <name type="scientific">Oryza meyeriana var. granulata</name>
    <dbReference type="NCBI Taxonomy" id="110450"/>
    <lineage>
        <taxon>Eukaryota</taxon>
        <taxon>Viridiplantae</taxon>
        <taxon>Streptophyta</taxon>
        <taxon>Embryophyta</taxon>
        <taxon>Tracheophyta</taxon>
        <taxon>Spermatophyta</taxon>
        <taxon>Magnoliopsida</taxon>
        <taxon>Liliopsida</taxon>
        <taxon>Poales</taxon>
        <taxon>Poaceae</taxon>
        <taxon>BOP clade</taxon>
        <taxon>Oryzoideae</taxon>
        <taxon>Oryzeae</taxon>
        <taxon>Oryzinae</taxon>
        <taxon>Oryza</taxon>
        <taxon>Oryza meyeriana</taxon>
    </lineage>
</organism>
<dbReference type="Proteomes" id="UP000479710">
    <property type="component" value="Unassembled WGS sequence"/>
</dbReference>
<evidence type="ECO:0000313" key="1">
    <source>
        <dbReference type="EMBL" id="KAF0908703.1"/>
    </source>
</evidence>
<name>A0A6G1DAC8_9ORYZ</name>
<accession>A0A6G1DAC8</accession>
<reference evidence="1 2" key="1">
    <citation type="submission" date="2019-11" db="EMBL/GenBank/DDBJ databases">
        <title>Whole genome sequence of Oryza granulata.</title>
        <authorList>
            <person name="Li W."/>
        </authorList>
    </citation>
    <scope>NUCLEOTIDE SEQUENCE [LARGE SCALE GENOMIC DNA]</scope>
    <source>
        <strain evidence="2">cv. Menghai</strain>
        <tissue evidence="1">Leaf</tissue>
    </source>
</reference>
<dbReference type="OrthoDB" id="679318at2759"/>
<proteinExistence type="predicted"/>